<feature type="transmembrane region" description="Helical" evidence="1">
    <location>
        <begin position="303"/>
        <end position="319"/>
    </location>
</feature>
<dbReference type="EMBL" id="SNTY01000016">
    <property type="protein sequence ID" value="TEU28592.1"/>
    <property type="molecule type" value="Genomic_DNA"/>
</dbReference>
<keyword evidence="1" id="KW-1133">Transmembrane helix</keyword>
<name>A0A4Y7XD54_9GAMM</name>
<feature type="transmembrane region" description="Helical" evidence="1">
    <location>
        <begin position="253"/>
        <end position="273"/>
    </location>
</feature>
<evidence type="ECO:0000313" key="2">
    <source>
        <dbReference type="EMBL" id="TEU28592.1"/>
    </source>
</evidence>
<feature type="transmembrane region" description="Helical" evidence="1">
    <location>
        <begin position="229"/>
        <end position="246"/>
    </location>
</feature>
<gene>
    <name evidence="2" type="ORF">E2B99_05630</name>
</gene>
<feature type="transmembrane region" description="Helical" evidence="1">
    <location>
        <begin position="205"/>
        <end position="223"/>
    </location>
</feature>
<evidence type="ECO:0000313" key="3">
    <source>
        <dbReference type="Proteomes" id="UP000297834"/>
    </source>
</evidence>
<dbReference type="AlphaFoldDB" id="A0A4Y7XD54"/>
<dbReference type="RefSeq" id="WP_134243972.1">
    <property type="nucleotide sequence ID" value="NZ_SNTY01000016.1"/>
</dbReference>
<keyword evidence="3" id="KW-1185">Reference proteome</keyword>
<feature type="transmembrane region" description="Helical" evidence="1">
    <location>
        <begin position="279"/>
        <end position="296"/>
    </location>
</feature>
<evidence type="ECO:0000256" key="1">
    <source>
        <dbReference type="SAM" id="Phobius"/>
    </source>
</evidence>
<protein>
    <submittedName>
        <fullName evidence="2">Uncharacterized protein</fullName>
    </submittedName>
</protein>
<keyword evidence="1" id="KW-0812">Transmembrane</keyword>
<reference evidence="2 3" key="1">
    <citation type="submission" date="2019-03" db="EMBL/GenBank/DDBJ databases">
        <title>Alkanindiges illinoisensis: a potential pathogenic isolated from ascites of a gastric cancer patient with abdominal metastasis.</title>
        <authorList>
            <person name="Hu X."/>
            <person name="Yang B."/>
            <person name="Yan X."/>
            <person name="Lin L."/>
            <person name="Zhao H."/>
            <person name="Zhou F."/>
            <person name="Su B."/>
            <person name="Chen J."/>
            <person name="Rui Y."/>
            <person name="Wang Q."/>
            <person name="Zheng L."/>
        </authorList>
    </citation>
    <scope>NUCLEOTIDE SEQUENCE [LARGE SCALE GENOMIC DNA]</scope>
    <source>
        <strain evidence="2 3">NFYY 23406</strain>
    </source>
</reference>
<accession>A0A4Y7XD54</accession>
<proteinExistence type="predicted"/>
<keyword evidence="1" id="KW-0472">Membrane</keyword>
<dbReference type="OrthoDB" id="6678653at2"/>
<dbReference type="Proteomes" id="UP000297834">
    <property type="component" value="Unassembled WGS sequence"/>
</dbReference>
<comment type="caution">
    <text evidence="2">The sequence shown here is derived from an EMBL/GenBank/DDBJ whole genome shotgun (WGS) entry which is preliminary data.</text>
</comment>
<organism evidence="2 3">
    <name type="scientific">Alkanindiges illinoisensis</name>
    <dbReference type="NCBI Taxonomy" id="197183"/>
    <lineage>
        <taxon>Bacteria</taxon>
        <taxon>Pseudomonadati</taxon>
        <taxon>Pseudomonadota</taxon>
        <taxon>Gammaproteobacteria</taxon>
        <taxon>Moraxellales</taxon>
        <taxon>Moraxellaceae</taxon>
        <taxon>Alkanindiges</taxon>
    </lineage>
</organism>
<sequence length="323" mass="37104">MSDAEKYYQTPPILYDIESTKPIAADKQWMIPLTGSHDKPIEVSLNATEMTKVLGENSWVSPTINYQSPTNKLYVYIDYAGKESYGSGQSEIYSLPVCIPLSKYLHCPIERLALKNSYDHHEIYNVATFNNDHTFYEPNHSGNTSIFYGYTKPNVYEVDSPRNLAIIVNTFLQDHYQLRWMRLTINDHPITLKKISFFLTSKYQIYFKLLLILLPCLIIYNYYSLKGFSSPQALVTGGFLTLFASLHTLIWDLNYMVVGSLIIAFSGVFYIFANSLYKIIYGIGFIIILFFSQQYYEGLNKNVFMQTGLLAIIGIALFIKEPD</sequence>